<dbReference type="InterPro" id="IPR051091">
    <property type="entry name" value="O-Glucosyltr/Glycosyltrsf_90"/>
</dbReference>
<accession>A0A9W4UTK0</accession>
<dbReference type="PANTHER" id="PTHR12203">
    <property type="entry name" value="KDEL LYS-ASP-GLU-LEU CONTAINING - RELATED"/>
    <property type="match status" value="1"/>
</dbReference>
<evidence type="ECO:0000313" key="3">
    <source>
        <dbReference type="EMBL" id="CAI6340902.1"/>
    </source>
</evidence>
<keyword evidence="1" id="KW-0472">Membrane</keyword>
<dbReference type="AlphaFoldDB" id="A0A9W4UTK0"/>
<gene>
    <name evidence="3" type="ORF">PDIGIT_LOCUS14088</name>
</gene>
<dbReference type="PANTHER" id="PTHR12203:SF22">
    <property type="entry name" value="CAPSULE ASSOCIATED PROTEIN"/>
    <property type="match status" value="1"/>
</dbReference>
<organism evidence="3 4">
    <name type="scientific">Periconia digitata</name>
    <dbReference type="NCBI Taxonomy" id="1303443"/>
    <lineage>
        <taxon>Eukaryota</taxon>
        <taxon>Fungi</taxon>
        <taxon>Dikarya</taxon>
        <taxon>Ascomycota</taxon>
        <taxon>Pezizomycotina</taxon>
        <taxon>Dothideomycetes</taxon>
        <taxon>Pleosporomycetidae</taxon>
        <taxon>Pleosporales</taxon>
        <taxon>Massarineae</taxon>
        <taxon>Periconiaceae</taxon>
        <taxon>Periconia</taxon>
    </lineage>
</organism>
<dbReference type="Pfam" id="PF05686">
    <property type="entry name" value="Glyco_transf_90"/>
    <property type="match status" value="1"/>
</dbReference>
<evidence type="ECO:0000256" key="1">
    <source>
        <dbReference type="SAM" id="Phobius"/>
    </source>
</evidence>
<dbReference type="InterPro" id="IPR006598">
    <property type="entry name" value="CAP10"/>
</dbReference>
<protein>
    <recommendedName>
        <fullName evidence="2">Glycosyl transferase CAP10 domain-containing protein</fullName>
    </recommendedName>
</protein>
<evidence type="ECO:0000313" key="4">
    <source>
        <dbReference type="Proteomes" id="UP001152607"/>
    </source>
</evidence>
<proteinExistence type="predicted"/>
<dbReference type="OrthoDB" id="541052at2759"/>
<sequence length="616" mass="70559">MMQNRILTPRHIVRVVIAFVFLTVITQLWYYGPPHALRYPTTGAANGAHPIDYLIKQARQSQDDLLAKQTHDLKSSAEAYRKRRGRHPPPGFDKWFEYAQKNNAIIVEDFFDQIYHDLNPFWGLPAKHTRQQAKQLPFRISLRNHEMQEFMDDSNWMKIWVGMVEELKDLLPDLDMPMNVMDEPRMIVPWEDINSYVKAEHAARSLAAPQHVIQELSPLDVDGNEGKKFEIEFIEKGQYWDTARVACAPDAPSRSVPAVSNSSGPPPYCTGKTSENCKPDASVWLSYNGYVSNWTKVKDPCLQPELRESHGSFIEPLSQSSTRSLIPLFGGSKLPMNNDILIPPAMYWAKKSLYATGDTHGAEWESKAPRVAWRGGATGGKHHKDNWTRFQRHRFISVMNGTQVREAQADENREAPNFQLQPYQHYLGTAGQNMDLAGWLDAIADVGFVDLLCYPKNEDHSCPYLDPYFKLVKGIPLENMYDFKYLPDIDGNSFSGRYLAFLRSASLPIKATIYSEWHDSRLMPWLHFVPMHNSFVDIYGILKYFIGDVKDNGQGQLKTKHGHDKEAKTLALAGQDWANKVLRNEDMLIYVMRLLLEFARICDDKRESMGFVGDLE</sequence>
<comment type="caution">
    <text evidence="3">The sequence shown here is derived from an EMBL/GenBank/DDBJ whole genome shotgun (WGS) entry which is preliminary data.</text>
</comment>
<evidence type="ECO:0000259" key="2">
    <source>
        <dbReference type="SMART" id="SM00672"/>
    </source>
</evidence>
<dbReference type="EMBL" id="CAOQHR010000011">
    <property type="protein sequence ID" value="CAI6340902.1"/>
    <property type="molecule type" value="Genomic_DNA"/>
</dbReference>
<feature type="transmembrane region" description="Helical" evidence="1">
    <location>
        <begin position="12"/>
        <end position="32"/>
    </location>
</feature>
<feature type="domain" description="Glycosyl transferase CAP10" evidence="2">
    <location>
        <begin position="317"/>
        <end position="605"/>
    </location>
</feature>
<keyword evidence="4" id="KW-1185">Reference proteome</keyword>
<reference evidence="3" key="1">
    <citation type="submission" date="2023-01" db="EMBL/GenBank/DDBJ databases">
        <authorList>
            <person name="Van Ghelder C."/>
            <person name="Rancurel C."/>
        </authorList>
    </citation>
    <scope>NUCLEOTIDE SEQUENCE</scope>
    <source>
        <strain evidence="3">CNCM I-4278</strain>
    </source>
</reference>
<keyword evidence="1" id="KW-0812">Transmembrane</keyword>
<dbReference type="Proteomes" id="UP001152607">
    <property type="component" value="Unassembled WGS sequence"/>
</dbReference>
<name>A0A9W4UTK0_9PLEO</name>
<keyword evidence="1" id="KW-1133">Transmembrane helix</keyword>
<dbReference type="SMART" id="SM00672">
    <property type="entry name" value="CAP10"/>
    <property type="match status" value="1"/>
</dbReference>